<accession>A0A5P6N9J6</accession>
<dbReference type="AlphaFoldDB" id="A0A5P6N9J6"/>
<name>A0A5P6N9J6_9SPHN</name>
<gene>
    <name evidence="1" type="ORF">D0Y83_04990</name>
</gene>
<protein>
    <submittedName>
        <fullName evidence="1">Uncharacterized protein</fullName>
    </submittedName>
</protein>
<dbReference type="Proteomes" id="UP000325385">
    <property type="component" value="Chromosome"/>
</dbReference>
<evidence type="ECO:0000313" key="2">
    <source>
        <dbReference type="Proteomes" id="UP000325385"/>
    </source>
</evidence>
<sequence length="101" mass="11830">MLGGVTVQTWSILETTSSTEFRRWSIGRFDQIGEFQIIEKVIVYCAYLECAARAIVIGTIQRREPGRRMKLVRERAGKLKDMPKDGYRKKLRDQTFDVFRL</sequence>
<reference evidence="2" key="1">
    <citation type="submission" date="2018-09" db="EMBL/GenBank/DDBJ databases">
        <title>Nocardia yunnanensis sp. nov., an actinomycete isolated from a soil sample.</title>
        <authorList>
            <person name="Zhang J."/>
        </authorList>
    </citation>
    <scope>NUCLEOTIDE SEQUENCE [LARGE SCALE GENOMIC DNA]</scope>
    <source>
        <strain evidence="2">21-3</strain>
    </source>
</reference>
<dbReference type="EMBL" id="CP032228">
    <property type="protein sequence ID" value="QFI62701.1"/>
    <property type="molecule type" value="Genomic_DNA"/>
</dbReference>
<organism evidence="1 2">
    <name type="scientific">Qipengyuania flava</name>
    <dbReference type="NCBI Taxonomy" id="192812"/>
    <lineage>
        <taxon>Bacteria</taxon>
        <taxon>Pseudomonadati</taxon>
        <taxon>Pseudomonadota</taxon>
        <taxon>Alphaproteobacteria</taxon>
        <taxon>Sphingomonadales</taxon>
        <taxon>Erythrobacteraceae</taxon>
        <taxon>Qipengyuania</taxon>
    </lineage>
</organism>
<proteinExistence type="predicted"/>
<evidence type="ECO:0000313" key="1">
    <source>
        <dbReference type="EMBL" id="QFI62701.1"/>
    </source>
</evidence>